<dbReference type="EMBL" id="BAABGX010000001">
    <property type="protein sequence ID" value="GAA4300198.1"/>
    <property type="molecule type" value="Genomic_DNA"/>
</dbReference>
<dbReference type="InterPro" id="IPR012334">
    <property type="entry name" value="Pectin_lyas_fold"/>
</dbReference>
<organism evidence="6 7">
    <name type="scientific">Nibribacter koreensis</name>
    <dbReference type="NCBI Taxonomy" id="1084519"/>
    <lineage>
        <taxon>Bacteria</taxon>
        <taxon>Pseudomonadati</taxon>
        <taxon>Bacteroidota</taxon>
        <taxon>Cytophagia</taxon>
        <taxon>Cytophagales</taxon>
        <taxon>Hymenobacteraceae</taxon>
        <taxon>Nibribacter</taxon>
    </lineage>
</organism>
<dbReference type="InterPro" id="IPR051801">
    <property type="entry name" value="GH28_Enzymes"/>
</dbReference>
<evidence type="ECO:0000256" key="3">
    <source>
        <dbReference type="ARBA" id="ARBA00023295"/>
    </source>
</evidence>
<dbReference type="PANTHER" id="PTHR31339">
    <property type="entry name" value="PECTIN LYASE-RELATED"/>
    <property type="match status" value="1"/>
</dbReference>
<comment type="caution">
    <text evidence="6">The sequence shown here is derived from an EMBL/GenBank/DDBJ whole genome shotgun (WGS) entry which is preliminary data.</text>
</comment>
<reference evidence="7" key="1">
    <citation type="journal article" date="2019" name="Int. J. Syst. Evol. Microbiol.">
        <title>The Global Catalogue of Microorganisms (GCM) 10K type strain sequencing project: providing services to taxonomists for standard genome sequencing and annotation.</title>
        <authorList>
            <consortium name="The Broad Institute Genomics Platform"/>
            <consortium name="The Broad Institute Genome Sequencing Center for Infectious Disease"/>
            <person name="Wu L."/>
            <person name="Ma J."/>
        </authorList>
    </citation>
    <scope>NUCLEOTIDE SEQUENCE [LARGE SCALE GENOMIC DNA]</scope>
    <source>
        <strain evidence="7">JCM 17917</strain>
    </source>
</reference>
<dbReference type="SMART" id="SM00710">
    <property type="entry name" value="PbH1"/>
    <property type="match status" value="7"/>
</dbReference>
<evidence type="ECO:0000256" key="2">
    <source>
        <dbReference type="ARBA" id="ARBA00022801"/>
    </source>
</evidence>
<dbReference type="PROSITE" id="PS00502">
    <property type="entry name" value="POLYGALACTURONASE"/>
    <property type="match status" value="1"/>
</dbReference>
<keyword evidence="2 4" id="KW-0378">Hydrolase</keyword>
<keyword evidence="7" id="KW-1185">Reference proteome</keyword>
<dbReference type="InterPro" id="IPR024535">
    <property type="entry name" value="RHGA/B-epi-like_pectate_lyase"/>
</dbReference>
<dbReference type="InterPro" id="IPR000743">
    <property type="entry name" value="Glyco_hydro_28"/>
</dbReference>
<dbReference type="Pfam" id="PF12708">
    <property type="entry name" value="Pect-lyase_RHGA_epim"/>
    <property type="match status" value="1"/>
</dbReference>
<dbReference type="InterPro" id="IPR011050">
    <property type="entry name" value="Pectin_lyase_fold/virulence"/>
</dbReference>
<comment type="similarity">
    <text evidence="1 4">Belongs to the glycosyl hydrolase 28 family.</text>
</comment>
<dbReference type="Pfam" id="PF00295">
    <property type="entry name" value="Glyco_hydro_28"/>
    <property type="match status" value="1"/>
</dbReference>
<protein>
    <submittedName>
        <fullName evidence="6">Glycoside hydrolase family 28 protein</fullName>
    </submittedName>
</protein>
<keyword evidence="3 4" id="KW-0326">Glycosidase</keyword>
<evidence type="ECO:0000259" key="5">
    <source>
        <dbReference type="Pfam" id="PF12708"/>
    </source>
</evidence>
<evidence type="ECO:0000313" key="7">
    <source>
        <dbReference type="Proteomes" id="UP001501844"/>
    </source>
</evidence>
<proteinExistence type="inferred from homology"/>
<dbReference type="Gene3D" id="2.160.20.10">
    <property type="entry name" value="Single-stranded right-handed beta-helix, Pectin lyase-like"/>
    <property type="match status" value="1"/>
</dbReference>
<name>A0ABP8FBY9_9BACT</name>
<accession>A0ABP8FBY9</accession>
<dbReference type="InterPro" id="IPR006626">
    <property type="entry name" value="PbH1"/>
</dbReference>
<evidence type="ECO:0000256" key="4">
    <source>
        <dbReference type="RuleBase" id="RU361169"/>
    </source>
</evidence>
<dbReference type="SUPFAM" id="SSF51126">
    <property type="entry name" value="Pectin lyase-like"/>
    <property type="match status" value="2"/>
</dbReference>
<sequence>MPNQNLQELMKSFYMKSSLKSNLLLALTVAGVFQFSCQRQTASRATSGGASANASATSGYGQGITSVDQMYENIEFNMPRVKETKFPDYRVSITKYGAVADGITKNTKAFEQAINDVAAKGGGTVVIPRGLWLTGPIVMKSNINLHAEAGSMIIFSKDFDDYPVVETSFEGLNTYRTQSPISGRDLTNIAITGSGTFDGNGDAWRPVKKSKMTTAQWQKLTKTGVLNAKGDMWYPSANALKGDTQGSNFNVPDLKTRAEFEAIKDYLRPVLLSFINCKTVLLDGPTFQNSPAWNLHPLMCQDVIIRNLNVRNPWYSQNGDGLDLESCKNALVYNNTFDVGDDAICFKSGKDKDGRDRGVPTENVVVKNNVVYHGHGGFVVGSEMSSGVRNIHVSNCTFMGTDIGLRFKSTRGRGGVVENIWISNIDMINIPTQAISFNLFYGGNSPVLEEDQRASDEARVEKLVPVTEETPSFKNIWMRNITVSGAAEAVALQGLPEMNLQNVNIENAYLKATRGISAVDATGITLKNVKVITEKGPALTIYNSKNVTVEGLTYNDTKEPVVRVLGPLTQNVKLNNKDFTNTASQISKGKDLGKTAVSIK</sequence>
<feature type="domain" description="Rhamnogalacturonase A/B/Epimerase-like pectate lyase" evidence="5">
    <location>
        <begin position="91"/>
        <end position="200"/>
    </location>
</feature>
<dbReference type="PANTHER" id="PTHR31339:SF9">
    <property type="entry name" value="PLASMIN AND FIBRONECTIN-BINDING PROTEIN A"/>
    <property type="match status" value="1"/>
</dbReference>
<evidence type="ECO:0000256" key="1">
    <source>
        <dbReference type="ARBA" id="ARBA00008834"/>
    </source>
</evidence>
<dbReference type="Proteomes" id="UP001501844">
    <property type="component" value="Unassembled WGS sequence"/>
</dbReference>
<evidence type="ECO:0000313" key="6">
    <source>
        <dbReference type="EMBL" id="GAA4300198.1"/>
    </source>
</evidence>
<gene>
    <name evidence="6" type="ORF">GCM10023183_10250</name>
</gene>
<dbReference type="GO" id="GO:0016787">
    <property type="term" value="F:hydrolase activity"/>
    <property type="evidence" value="ECO:0007669"/>
    <property type="project" value="UniProtKB-KW"/>
</dbReference>